<evidence type="ECO:0000256" key="2">
    <source>
        <dbReference type="SAM" id="SignalP"/>
    </source>
</evidence>
<proteinExistence type="predicted"/>
<reference evidence="3 4" key="1">
    <citation type="submission" date="2024-10" db="EMBL/GenBank/DDBJ databases">
        <title>Updated reference genomes for cyclostephanoid diatoms.</title>
        <authorList>
            <person name="Roberts W.R."/>
            <person name="Alverson A.J."/>
        </authorList>
    </citation>
    <scope>NUCLEOTIDE SEQUENCE [LARGE SCALE GENOMIC DNA]</scope>
    <source>
        <strain evidence="3 4">AJA232-27</strain>
    </source>
</reference>
<feature type="compositionally biased region" description="Basic and acidic residues" evidence="1">
    <location>
        <begin position="483"/>
        <end position="492"/>
    </location>
</feature>
<feature type="chain" id="PRO_5044808697" evidence="2">
    <location>
        <begin position="30"/>
        <end position="515"/>
    </location>
</feature>
<evidence type="ECO:0000313" key="3">
    <source>
        <dbReference type="EMBL" id="KAL3760087.1"/>
    </source>
</evidence>
<comment type="caution">
    <text evidence="3">The sequence shown here is derived from an EMBL/GenBank/DDBJ whole genome shotgun (WGS) entry which is preliminary data.</text>
</comment>
<feature type="signal peptide" evidence="2">
    <location>
        <begin position="1"/>
        <end position="29"/>
    </location>
</feature>
<feature type="compositionally biased region" description="Basic and acidic residues" evidence="1">
    <location>
        <begin position="136"/>
        <end position="147"/>
    </location>
</feature>
<keyword evidence="4" id="KW-1185">Reference proteome</keyword>
<dbReference type="AlphaFoldDB" id="A0ABD3MD34"/>
<evidence type="ECO:0000313" key="4">
    <source>
        <dbReference type="Proteomes" id="UP001530293"/>
    </source>
</evidence>
<dbReference type="Proteomes" id="UP001530293">
    <property type="component" value="Unassembled WGS sequence"/>
</dbReference>
<feature type="compositionally biased region" description="Polar residues" evidence="1">
    <location>
        <begin position="399"/>
        <end position="413"/>
    </location>
</feature>
<name>A0ABD3MD34_9STRA</name>
<feature type="region of interest" description="Disordered" evidence="1">
    <location>
        <begin position="254"/>
        <end position="279"/>
    </location>
</feature>
<feature type="region of interest" description="Disordered" evidence="1">
    <location>
        <begin position="84"/>
        <end position="108"/>
    </location>
</feature>
<organism evidence="3 4">
    <name type="scientific">Discostella pseudostelligera</name>
    <dbReference type="NCBI Taxonomy" id="259834"/>
    <lineage>
        <taxon>Eukaryota</taxon>
        <taxon>Sar</taxon>
        <taxon>Stramenopiles</taxon>
        <taxon>Ochrophyta</taxon>
        <taxon>Bacillariophyta</taxon>
        <taxon>Coscinodiscophyceae</taxon>
        <taxon>Thalassiosirophycidae</taxon>
        <taxon>Stephanodiscales</taxon>
        <taxon>Stephanodiscaceae</taxon>
        <taxon>Discostella</taxon>
    </lineage>
</organism>
<protein>
    <submittedName>
        <fullName evidence="3">Uncharacterized protein</fullName>
    </submittedName>
</protein>
<feature type="compositionally biased region" description="Polar residues" evidence="1">
    <location>
        <begin position="449"/>
        <end position="466"/>
    </location>
</feature>
<dbReference type="EMBL" id="JALLBG020000193">
    <property type="protein sequence ID" value="KAL3760087.1"/>
    <property type="molecule type" value="Genomic_DNA"/>
</dbReference>
<feature type="compositionally biased region" description="Basic and acidic residues" evidence="1">
    <location>
        <begin position="384"/>
        <end position="398"/>
    </location>
</feature>
<evidence type="ECO:0000256" key="1">
    <source>
        <dbReference type="SAM" id="MobiDB-lite"/>
    </source>
</evidence>
<sequence>MKMKKSLSSPPGLLVQLLLLLSTARGGASFTTTVVHNVNVATMTATMSASKQAHHHHHLPGPPTPTTRIYIASADDVDVVDENISNNNDDVNVDTVPPTSSSSTKMTTSDLKALLPKQKMRFMKLDKFGRRIQRMEDDGTVNMRKEPSSSNLGEVYFGEDGDDEAAAAAAASAAGGSSSAGAAGGASPSLASFLGKNNNDRGSTIAGGEGGRGGGGGIVSVDLKELLPKQKMKFLKLDKFGRRIQRMEDDGTVNMMKQPSSSVLAPPVTPTSISSGSSSISDRDFGARVDLDYNQDVASGGVNYGSLKDLLPVKKLTWTKLDFKGASVEDERRMKKKVVAAGDAASAGGGDVIGDTIESNDRRGRGLKELLPVKPTWTKLDFRGASVEDERRTRRKDSPQSSTKSFNEGQYSNLTTLLPERTITFRQGQQVYSSGSATMVNSNVMRTPRLGSQQQTGGNDVSQQQQQEEHGDEVDDGVSDNENTDKAYDSMQEKTTYTNLKDLLPERKMSWRTTK</sequence>
<feature type="region of interest" description="Disordered" evidence="1">
    <location>
        <begin position="384"/>
        <end position="413"/>
    </location>
</feature>
<keyword evidence="2" id="KW-0732">Signal</keyword>
<accession>A0ABD3MD34</accession>
<gene>
    <name evidence="3" type="ORF">ACHAWU_004245</name>
</gene>
<feature type="region of interest" description="Disordered" evidence="1">
    <location>
        <begin position="449"/>
        <end position="515"/>
    </location>
</feature>
<feature type="compositionally biased region" description="Acidic residues" evidence="1">
    <location>
        <begin position="470"/>
        <end position="479"/>
    </location>
</feature>
<feature type="region of interest" description="Disordered" evidence="1">
    <location>
        <begin position="136"/>
        <end position="158"/>
    </location>
</feature>